<dbReference type="GO" id="GO:0047429">
    <property type="term" value="F:nucleoside triphosphate diphosphatase activity"/>
    <property type="evidence" value="ECO:0007669"/>
    <property type="project" value="UniProtKB-EC"/>
</dbReference>
<feature type="site" description="Important for substrate specificity" evidence="4">
    <location>
        <position position="19"/>
    </location>
</feature>
<feature type="active site" description="Proton acceptor" evidence="4">
    <location>
        <position position="75"/>
    </location>
</feature>
<proteinExistence type="inferred from homology"/>
<keyword evidence="4" id="KW-0963">Cytoplasm</keyword>
<keyword evidence="3 4" id="KW-0546">Nucleotide metabolism</keyword>
<evidence type="ECO:0000256" key="2">
    <source>
        <dbReference type="ARBA" id="ARBA00022801"/>
    </source>
</evidence>
<dbReference type="NCBIfam" id="TIGR00172">
    <property type="entry name" value="maf"/>
    <property type="match status" value="1"/>
</dbReference>
<dbReference type="EMBL" id="JACIFO010000001">
    <property type="protein sequence ID" value="MBB4118014.1"/>
    <property type="molecule type" value="Genomic_DNA"/>
</dbReference>
<reference evidence="5 6" key="1">
    <citation type="submission" date="2020-08" db="EMBL/GenBank/DDBJ databases">
        <title>Genomic Encyclopedia of Type Strains, Phase IV (KMG-IV): sequencing the most valuable type-strain genomes for metagenomic binning, comparative biology and taxonomic classification.</title>
        <authorList>
            <person name="Goeker M."/>
        </authorList>
    </citation>
    <scope>NUCLEOTIDE SEQUENCE [LARGE SCALE GENOMIC DNA]</scope>
    <source>
        <strain evidence="5 6">DSM 29568</strain>
    </source>
</reference>
<dbReference type="InterPro" id="IPR029001">
    <property type="entry name" value="ITPase-like_fam"/>
</dbReference>
<keyword evidence="6" id="KW-1185">Reference proteome</keyword>
<dbReference type="EC" id="3.6.1.9" evidence="4"/>
<evidence type="ECO:0000313" key="5">
    <source>
        <dbReference type="EMBL" id="MBB4118014.1"/>
    </source>
</evidence>
<evidence type="ECO:0000256" key="4">
    <source>
        <dbReference type="HAMAP-Rule" id="MF_00528"/>
    </source>
</evidence>
<name>A0A840EVA6_9FLAO</name>
<dbReference type="PANTHER" id="PTHR43213">
    <property type="entry name" value="BIFUNCTIONAL DTTP/UTP PYROPHOSPHATASE/METHYLTRANSFERASE PROTEIN-RELATED"/>
    <property type="match status" value="1"/>
</dbReference>
<comment type="function">
    <text evidence="4">Nucleoside triphosphate pyrophosphatase that hydrolyzes dTTP and UTP. May have a dual role in cell division arrest and in preventing the incorporation of modified nucleotides into cellular nucleic acids.</text>
</comment>
<comment type="subcellular location">
    <subcellularLocation>
        <location evidence="4">Cytoplasm</location>
    </subcellularLocation>
</comment>
<dbReference type="PANTHER" id="PTHR43213:SF5">
    <property type="entry name" value="BIFUNCTIONAL DTTP_UTP PYROPHOSPHATASE_METHYLTRANSFERASE PROTEIN-RELATED"/>
    <property type="match status" value="1"/>
</dbReference>
<evidence type="ECO:0000313" key="6">
    <source>
        <dbReference type="Proteomes" id="UP000553034"/>
    </source>
</evidence>
<dbReference type="CDD" id="cd00555">
    <property type="entry name" value="Maf"/>
    <property type="match status" value="1"/>
</dbReference>
<dbReference type="Gene3D" id="3.90.950.10">
    <property type="match status" value="1"/>
</dbReference>
<evidence type="ECO:0000256" key="3">
    <source>
        <dbReference type="ARBA" id="ARBA00023080"/>
    </source>
</evidence>
<dbReference type="InterPro" id="IPR003697">
    <property type="entry name" value="Maf-like"/>
</dbReference>
<dbReference type="Proteomes" id="UP000553034">
    <property type="component" value="Unassembled WGS sequence"/>
</dbReference>
<feature type="site" description="Important for substrate specificity" evidence="4">
    <location>
        <position position="76"/>
    </location>
</feature>
<keyword evidence="2 4" id="KW-0378">Hydrolase</keyword>
<dbReference type="GO" id="GO:0009117">
    <property type="term" value="P:nucleotide metabolic process"/>
    <property type="evidence" value="ECO:0007669"/>
    <property type="project" value="UniProtKB-KW"/>
</dbReference>
<accession>A0A840EVA6</accession>
<protein>
    <recommendedName>
        <fullName evidence="4">dTTP/UTP pyrophosphatase</fullName>
        <shortName evidence="4">dTTPase/UTPase</shortName>
        <ecNumber evidence="4">3.6.1.9</ecNumber>
    </recommendedName>
    <alternativeName>
        <fullName evidence="4">Nucleoside triphosphate pyrophosphatase</fullName>
    </alternativeName>
    <alternativeName>
        <fullName evidence="4">Nucleotide pyrophosphatase</fullName>
        <shortName evidence="4">Nucleotide PPase</shortName>
    </alternativeName>
</protein>
<dbReference type="HAMAP" id="MF_00528">
    <property type="entry name" value="Maf"/>
    <property type="match status" value="1"/>
</dbReference>
<comment type="cofactor">
    <cofactor evidence="1 4">
        <name>a divalent metal cation</name>
        <dbReference type="ChEBI" id="CHEBI:60240"/>
    </cofactor>
</comment>
<dbReference type="GO" id="GO:0005737">
    <property type="term" value="C:cytoplasm"/>
    <property type="evidence" value="ECO:0007669"/>
    <property type="project" value="UniProtKB-SubCell"/>
</dbReference>
<comment type="catalytic activity">
    <reaction evidence="4">
        <text>UTP + H2O = UMP + diphosphate + H(+)</text>
        <dbReference type="Rhea" id="RHEA:29395"/>
        <dbReference type="ChEBI" id="CHEBI:15377"/>
        <dbReference type="ChEBI" id="CHEBI:15378"/>
        <dbReference type="ChEBI" id="CHEBI:33019"/>
        <dbReference type="ChEBI" id="CHEBI:46398"/>
        <dbReference type="ChEBI" id="CHEBI:57865"/>
        <dbReference type="EC" id="3.6.1.9"/>
    </reaction>
</comment>
<dbReference type="Pfam" id="PF02545">
    <property type="entry name" value="Maf"/>
    <property type="match status" value="1"/>
</dbReference>
<comment type="caution">
    <text evidence="4">Lacks conserved residue(s) required for the propagation of feature annotation.</text>
</comment>
<sequence>MLTEISKKYEFILGSTSPRRKQILTDLGLTFKVKQQEVEEVFPNDLSGKAIAEYLAKLKADAYTLNNNQIVITGDTIVVQQGNVLGKPKSDNEAKQMLAALSGNKHEVISAICLKSNQKTIVLSDCTQVYFNPLTATEIAYYISNYQPFDKAGAYGIQEWIGQIGIHKIEGSFYTVMGMPIHLLYQALKTF</sequence>
<organism evidence="5 6">
    <name type="scientific">Mesonia hippocampi</name>
    <dbReference type="NCBI Taxonomy" id="1628250"/>
    <lineage>
        <taxon>Bacteria</taxon>
        <taxon>Pseudomonadati</taxon>
        <taxon>Bacteroidota</taxon>
        <taxon>Flavobacteriia</taxon>
        <taxon>Flavobacteriales</taxon>
        <taxon>Flavobacteriaceae</taxon>
        <taxon>Mesonia</taxon>
    </lineage>
</organism>
<comment type="catalytic activity">
    <reaction evidence="4">
        <text>dTTP + H2O = dTMP + diphosphate + H(+)</text>
        <dbReference type="Rhea" id="RHEA:28534"/>
        <dbReference type="ChEBI" id="CHEBI:15377"/>
        <dbReference type="ChEBI" id="CHEBI:15378"/>
        <dbReference type="ChEBI" id="CHEBI:33019"/>
        <dbReference type="ChEBI" id="CHEBI:37568"/>
        <dbReference type="ChEBI" id="CHEBI:63528"/>
        <dbReference type="EC" id="3.6.1.9"/>
    </reaction>
</comment>
<gene>
    <name evidence="5" type="ORF">GGR32_000286</name>
</gene>
<dbReference type="AlphaFoldDB" id="A0A840EVA6"/>
<dbReference type="PIRSF" id="PIRSF006305">
    <property type="entry name" value="Maf"/>
    <property type="match status" value="1"/>
</dbReference>
<evidence type="ECO:0000256" key="1">
    <source>
        <dbReference type="ARBA" id="ARBA00001968"/>
    </source>
</evidence>
<dbReference type="SUPFAM" id="SSF52972">
    <property type="entry name" value="ITPase-like"/>
    <property type="match status" value="1"/>
</dbReference>
<feature type="site" description="Important for substrate specificity" evidence="4">
    <location>
        <position position="158"/>
    </location>
</feature>
<dbReference type="RefSeq" id="WP_183475654.1">
    <property type="nucleotide sequence ID" value="NZ_JACIFO010000001.1"/>
</dbReference>
<comment type="similarity">
    <text evidence="4">Belongs to the Maf family. YhdE subfamily.</text>
</comment>
<comment type="caution">
    <text evidence="5">The sequence shown here is derived from an EMBL/GenBank/DDBJ whole genome shotgun (WGS) entry which is preliminary data.</text>
</comment>